<reference evidence="2 3" key="1">
    <citation type="journal article" date="2017" name="Mol. Plant">
        <title>The Genome of Medicinal Plant Macleaya cordata Provides New Insights into Benzylisoquinoline Alkaloids Metabolism.</title>
        <authorList>
            <person name="Liu X."/>
            <person name="Liu Y."/>
            <person name="Huang P."/>
            <person name="Ma Y."/>
            <person name="Qing Z."/>
            <person name="Tang Q."/>
            <person name="Cao H."/>
            <person name="Cheng P."/>
            <person name="Zheng Y."/>
            <person name="Yuan Z."/>
            <person name="Zhou Y."/>
            <person name="Liu J."/>
            <person name="Tang Z."/>
            <person name="Zhuo Y."/>
            <person name="Zhang Y."/>
            <person name="Yu L."/>
            <person name="Huang J."/>
            <person name="Yang P."/>
            <person name="Peng Q."/>
            <person name="Zhang J."/>
            <person name="Jiang W."/>
            <person name="Zhang Z."/>
            <person name="Lin K."/>
            <person name="Ro D.K."/>
            <person name="Chen X."/>
            <person name="Xiong X."/>
            <person name="Shang Y."/>
            <person name="Huang S."/>
            <person name="Zeng J."/>
        </authorList>
    </citation>
    <scope>NUCLEOTIDE SEQUENCE [LARGE SCALE GENOMIC DNA]</scope>
    <source>
        <strain evidence="3">cv. BLH2017</strain>
        <tissue evidence="2">Root</tissue>
    </source>
</reference>
<evidence type="ECO:0000259" key="1">
    <source>
        <dbReference type="Pfam" id="PF14745"/>
    </source>
</evidence>
<evidence type="ECO:0000313" key="2">
    <source>
        <dbReference type="EMBL" id="OVA07691.1"/>
    </source>
</evidence>
<dbReference type="AlphaFoldDB" id="A0A200QB49"/>
<gene>
    <name evidence="2" type="ORF">BVC80_1827g53</name>
</gene>
<dbReference type="EMBL" id="MVGT01002446">
    <property type="protein sequence ID" value="OVA07691.1"/>
    <property type="molecule type" value="Genomic_DNA"/>
</dbReference>
<name>A0A200QB49_MACCD</name>
<dbReference type="InterPro" id="IPR028191">
    <property type="entry name" value="WASH-4_N"/>
</dbReference>
<accession>A0A200QB49</accession>
<dbReference type="STRING" id="56857.A0A200QB49"/>
<protein>
    <recommendedName>
        <fullName evidence="1">WASH complex subunit 4 N-terminal domain-containing protein</fullName>
    </recommendedName>
</protein>
<proteinExistence type="predicted"/>
<sequence length="101" mass="11518">MTSVELEEHQEKLRRVIDDWRFQTHDLLNNLAKDPYGTSSSFDVCSRNSDPIRVYAEPLEHSSLSALLESENVAVAKFIKVLSYDCIEISRLTRYGGGQVK</sequence>
<dbReference type="InParanoid" id="A0A200QB49"/>
<comment type="caution">
    <text evidence="2">The sequence shown here is derived from an EMBL/GenBank/DDBJ whole genome shotgun (WGS) entry which is preliminary data.</text>
</comment>
<dbReference type="OMA" id="INTDPIH"/>
<evidence type="ECO:0000313" key="3">
    <source>
        <dbReference type="Proteomes" id="UP000195402"/>
    </source>
</evidence>
<dbReference type="OrthoDB" id="10261210at2759"/>
<dbReference type="Proteomes" id="UP000195402">
    <property type="component" value="Unassembled WGS sequence"/>
</dbReference>
<keyword evidence="3" id="KW-1185">Reference proteome</keyword>
<feature type="domain" description="WASH complex subunit 4 N-terminal" evidence="1">
    <location>
        <begin position="21"/>
        <end position="94"/>
    </location>
</feature>
<organism evidence="2 3">
    <name type="scientific">Macleaya cordata</name>
    <name type="common">Five-seeded plume-poppy</name>
    <name type="synonym">Bocconia cordata</name>
    <dbReference type="NCBI Taxonomy" id="56857"/>
    <lineage>
        <taxon>Eukaryota</taxon>
        <taxon>Viridiplantae</taxon>
        <taxon>Streptophyta</taxon>
        <taxon>Embryophyta</taxon>
        <taxon>Tracheophyta</taxon>
        <taxon>Spermatophyta</taxon>
        <taxon>Magnoliopsida</taxon>
        <taxon>Ranunculales</taxon>
        <taxon>Papaveraceae</taxon>
        <taxon>Papaveroideae</taxon>
        <taxon>Macleaya</taxon>
    </lineage>
</organism>
<dbReference type="Pfam" id="PF14745">
    <property type="entry name" value="WASH-4_N"/>
    <property type="match status" value="1"/>
</dbReference>